<gene>
    <name evidence="2" type="ORF">B0O95_104257</name>
</gene>
<dbReference type="Pfam" id="PF13177">
    <property type="entry name" value="DNA_pol3_delta2"/>
    <property type="match status" value="1"/>
</dbReference>
<organism evidence="2 3">
    <name type="scientific">Mycetohabitans endofungorum</name>
    <dbReference type="NCBI Taxonomy" id="417203"/>
    <lineage>
        <taxon>Bacteria</taxon>
        <taxon>Pseudomonadati</taxon>
        <taxon>Pseudomonadota</taxon>
        <taxon>Betaproteobacteria</taxon>
        <taxon>Burkholderiales</taxon>
        <taxon>Burkholderiaceae</taxon>
        <taxon>Mycetohabitans</taxon>
    </lineage>
</organism>
<dbReference type="EMBL" id="PRDW01000004">
    <property type="protein sequence ID" value="PPB84304.1"/>
    <property type="molecule type" value="Genomic_DNA"/>
</dbReference>
<feature type="region of interest" description="Disordered" evidence="1">
    <location>
        <begin position="95"/>
        <end position="121"/>
    </location>
</feature>
<evidence type="ECO:0000313" key="2">
    <source>
        <dbReference type="EMBL" id="PPB84304.1"/>
    </source>
</evidence>
<evidence type="ECO:0000256" key="1">
    <source>
        <dbReference type="SAM" id="MobiDB-lite"/>
    </source>
</evidence>
<name>A0A2P5KC65_9BURK</name>
<proteinExistence type="predicted"/>
<dbReference type="InterPro" id="IPR027417">
    <property type="entry name" value="P-loop_NTPase"/>
</dbReference>
<sequence length="357" mass="38999">MPYPWQYDDWTRIQALREHWPHALLLYGQAGIGKVDFACELAQSLLCEQPRDDARACGQCAACTWFLQRNHPDFRLVCPEAVAAEATLLQANSDIGKNANGERTGDDDGASAGGKKSKAPSKEIRIEQVRALLDFCSIGSHRGGRRVVVLFPAEALNVAAANALLKTLEEPPSGVVFLLVSANVERLLPTIVSRCRQWPLAMPDAASASDWLRSQSIDDPAGVLAEAGGAPLAALAVARDEHAPLKRFTLEQLAAGPACDPFACGEALQKVPVPSVLGWLQRWLYDVLAMQTSGEPRYFPAHRNALKHVAQGATPLQVAQCLKRITQQRAVEQHPLNGRLVFEELFIHYRSMFGSNP</sequence>
<dbReference type="GO" id="GO:0006261">
    <property type="term" value="P:DNA-templated DNA replication"/>
    <property type="evidence" value="ECO:0007669"/>
    <property type="project" value="TreeGrafter"/>
</dbReference>
<dbReference type="AlphaFoldDB" id="A0A2P5KC65"/>
<comment type="caution">
    <text evidence="2">The sequence shown here is derived from an EMBL/GenBank/DDBJ whole genome shotgun (WGS) entry which is preliminary data.</text>
</comment>
<dbReference type="NCBIfam" id="TIGR00678">
    <property type="entry name" value="holB"/>
    <property type="match status" value="1"/>
</dbReference>
<dbReference type="PANTHER" id="PTHR11669:SF8">
    <property type="entry name" value="DNA POLYMERASE III SUBUNIT DELTA"/>
    <property type="match status" value="1"/>
</dbReference>
<dbReference type="InterPro" id="IPR004622">
    <property type="entry name" value="DNA_pol_HolB"/>
</dbReference>
<keyword evidence="3" id="KW-1185">Reference proteome</keyword>
<dbReference type="Gene3D" id="3.40.50.300">
    <property type="entry name" value="P-loop containing nucleotide triphosphate hydrolases"/>
    <property type="match status" value="1"/>
</dbReference>
<accession>A0A2P5KC65</accession>
<protein>
    <submittedName>
        <fullName evidence="2">DNA polymerase III delta prime subunit</fullName>
    </submittedName>
</protein>
<dbReference type="InterPro" id="IPR050238">
    <property type="entry name" value="DNA_Rep/Repair_Clamp_Loader"/>
</dbReference>
<dbReference type="NCBIfam" id="NF005408">
    <property type="entry name" value="PRK06964.1"/>
    <property type="match status" value="1"/>
</dbReference>
<dbReference type="SUPFAM" id="SSF52540">
    <property type="entry name" value="P-loop containing nucleoside triphosphate hydrolases"/>
    <property type="match status" value="1"/>
</dbReference>
<dbReference type="GO" id="GO:0008408">
    <property type="term" value="F:3'-5' exonuclease activity"/>
    <property type="evidence" value="ECO:0007669"/>
    <property type="project" value="InterPro"/>
</dbReference>
<dbReference type="GO" id="GO:0009360">
    <property type="term" value="C:DNA polymerase III complex"/>
    <property type="evidence" value="ECO:0007669"/>
    <property type="project" value="TreeGrafter"/>
</dbReference>
<evidence type="ECO:0000313" key="3">
    <source>
        <dbReference type="Proteomes" id="UP000243096"/>
    </source>
</evidence>
<dbReference type="OrthoDB" id="9811073at2"/>
<dbReference type="Proteomes" id="UP000243096">
    <property type="component" value="Unassembled WGS sequence"/>
</dbReference>
<dbReference type="PANTHER" id="PTHR11669">
    <property type="entry name" value="REPLICATION FACTOR C / DNA POLYMERASE III GAMMA-TAU SUBUNIT"/>
    <property type="match status" value="1"/>
</dbReference>
<dbReference type="RefSeq" id="WP_104077074.1">
    <property type="nucleotide sequence ID" value="NZ_CP062178.1"/>
</dbReference>
<reference evidence="2 3" key="1">
    <citation type="submission" date="2018-01" db="EMBL/GenBank/DDBJ databases">
        <title>Genomic Encyclopedia of Type Strains, Phase III (KMG-III): the genomes of soil and plant-associated and newly described type strains.</title>
        <authorList>
            <person name="Whitman W."/>
        </authorList>
    </citation>
    <scope>NUCLEOTIDE SEQUENCE [LARGE SCALE GENOMIC DNA]</scope>
    <source>
        <strain evidence="2 3">HKI456</strain>
    </source>
</reference>
<dbReference type="GO" id="GO:0003887">
    <property type="term" value="F:DNA-directed DNA polymerase activity"/>
    <property type="evidence" value="ECO:0007669"/>
    <property type="project" value="InterPro"/>
</dbReference>